<dbReference type="CDD" id="cd00067">
    <property type="entry name" value="GAL4"/>
    <property type="match status" value="1"/>
</dbReference>
<proteinExistence type="predicted"/>
<evidence type="ECO:0000259" key="7">
    <source>
        <dbReference type="PROSITE" id="PS50048"/>
    </source>
</evidence>
<evidence type="ECO:0000256" key="5">
    <source>
        <dbReference type="ARBA" id="ARBA00023242"/>
    </source>
</evidence>
<dbReference type="PROSITE" id="PS50048">
    <property type="entry name" value="ZN2_CY6_FUNGAL_2"/>
    <property type="match status" value="1"/>
</dbReference>
<accession>A0ABR1QT74</accession>
<evidence type="ECO:0000256" key="4">
    <source>
        <dbReference type="ARBA" id="ARBA00023163"/>
    </source>
</evidence>
<name>A0ABR1QT74_9PEZI</name>
<evidence type="ECO:0000256" key="1">
    <source>
        <dbReference type="ARBA" id="ARBA00022723"/>
    </source>
</evidence>
<evidence type="ECO:0000313" key="8">
    <source>
        <dbReference type="EMBL" id="KAK7965855.1"/>
    </source>
</evidence>
<dbReference type="InterPro" id="IPR007219">
    <property type="entry name" value="XnlR_reg_dom"/>
</dbReference>
<keyword evidence="3" id="KW-0805">Transcription regulation</keyword>
<dbReference type="Pfam" id="PF04082">
    <property type="entry name" value="Fungal_trans"/>
    <property type="match status" value="1"/>
</dbReference>
<dbReference type="InterPro" id="IPR036864">
    <property type="entry name" value="Zn2-C6_fun-type_DNA-bd_sf"/>
</dbReference>
<dbReference type="Pfam" id="PF00172">
    <property type="entry name" value="Zn_clus"/>
    <property type="match status" value="1"/>
</dbReference>
<evidence type="ECO:0000256" key="6">
    <source>
        <dbReference type="SAM" id="MobiDB-lite"/>
    </source>
</evidence>
<dbReference type="CDD" id="cd12148">
    <property type="entry name" value="fungal_TF_MHR"/>
    <property type="match status" value="1"/>
</dbReference>
<dbReference type="SUPFAM" id="SSF57701">
    <property type="entry name" value="Zn2/Cys6 DNA-binding domain"/>
    <property type="match status" value="1"/>
</dbReference>
<dbReference type="Gene3D" id="4.10.240.10">
    <property type="entry name" value="Zn(2)-C6 fungal-type DNA-binding domain"/>
    <property type="match status" value="1"/>
</dbReference>
<feature type="region of interest" description="Disordered" evidence="6">
    <location>
        <begin position="102"/>
        <end position="122"/>
    </location>
</feature>
<keyword evidence="1" id="KW-0479">Metal-binding</keyword>
<sequence>MTTLCSACQLPIAEALQRSNSSRECPFCSAVFSRVDSAKRHAKCCPRRGSRALRTGKRGRRAKSCDQCSRVKVHCNAGHPCERCASRELDCAYSRYCTNTTHRQPTAHQGPPGSPTRSSNHSRVPLSFLLNYTDEKQDFITEKAVGEEPDGTLLGPTCVSSPQPQVPADTIVDYIDPMLLLPFTDNDQTEFRPFELGGLYDTEEQDRLGALLLQAPQSQEDRLAARLNLLELEVTAYISSNYCPRRGSCDPSAIRRFFHVSNVQRFAMTFCRKRHYRYPIVHWPTFALEEAPLPLLMVVALTGATYSYSPGRGPQHITEARELYLLADSYVFHQLRTFLDHLPPASEDVDFTEAVQLCQAALLMYGLDTLLAGDSAMQRVAMAERLPELVSALRRLEFVGYRHDDCSSSGASGDWKLFVQREQAIRLVSWAYCVDCLATLSCNNPPIFSLFEMTGDLPCDPALWDADSESTFRSLRGSTLQGQGISQPLNVLMSSLLNSDAREENGEWDHLPLFHLHIIMCALQPIIFNLHVSMSLPQQSKGLLHTLSTWRCLWERALDKVPKTHLRYVGIARNISEIEYLSRRIIEVAASSEGSASRYLQRVPSYSSEDIHEFIRDFTSNL</sequence>
<reference evidence="8 9" key="1">
    <citation type="submission" date="2023-01" db="EMBL/GenBank/DDBJ databases">
        <title>Analysis of 21 Apiospora genomes using comparative genomics revels a genus with tremendous synthesis potential of carbohydrate active enzymes and secondary metabolites.</title>
        <authorList>
            <person name="Sorensen T."/>
        </authorList>
    </citation>
    <scope>NUCLEOTIDE SEQUENCE [LARGE SCALE GENOMIC DNA]</scope>
    <source>
        <strain evidence="8 9">CBS 24483</strain>
    </source>
</reference>
<gene>
    <name evidence="8" type="ORF">PG986_000132</name>
</gene>
<dbReference type="InterPro" id="IPR001138">
    <property type="entry name" value="Zn2Cys6_DnaBD"/>
</dbReference>
<dbReference type="PANTHER" id="PTHR47660">
    <property type="entry name" value="TRANSCRIPTION FACTOR WITH C2H2 AND ZN(2)-CYS(6) DNA BINDING DOMAIN (EUROFUNG)-RELATED-RELATED"/>
    <property type="match status" value="1"/>
</dbReference>
<dbReference type="PROSITE" id="PS00463">
    <property type="entry name" value="ZN2_CY6_FUNGAL_1"/>
    <property type="match status" value="1"/>
</dbReference>
<evidence type="ECO:0000256" key="3">
    <source>
        <dbReference type="ARBA" id="ARBA00023015"/>
    </source>
</evidence>
<evidence type="ECO:0000313" key="9">
    <source>
        <dbReference type="Proteomes" id="UP001391051"/>
    </source>
</evidence>
<dbReference type="GeneID" id="92069416"/>
<keyword evidence="2" id="KW-0862">Zinc</keyword>
<keyword evidence="9" id="KW-1185">Reference proteome</keyword>
<dbReference type="EMBL" id="JAQQWE010000001">
    <property type="protein sequence ID" value="KAK7965855.1"/>
    <property type="molecule type" value="Genomic_DNA"/>
</dbReference>
<dbReference type="RefSeq" id="XP_066705247.1">
    <property type="nucleotide sequence ID" value="XM_066836354.1"/>
</dbReference>
<keyword evidence="4" id="KW-0804">Transcription</keyword>
<comment type="caution">
    <text evidence="8">The sequence shown here is derived from an EMBL/GenBank/DDBJ whole genome shotgun (WGS) entry which is preliminary data.</text>
</comment>
<evidence type="ECO:0000256" key="2">
    <source>
        <dbReference type="ARBA" id="ARBA00022833"/>
    </source>
</evidence>
<dbReference type="Proteomes" id="UP001391051">
    <property type="component" value="Unassembled WGS sequence"/>
</dbReference>
<organism evidence="8 9">
    <name type="scientific">Apiospora aurea</name>
    <dbReference type="NCBI Taxonomy" id="335848"/>
    <lineage>
        <taxon>Eukaryota</taxon>
        <taxon>Fungi</taxon>
        <taxon>Dikarya</taxon>
        <taxon>Ascomycota</taxon>
        <taxon>Pezizomycotina</taxon>
        <taxon>Sordariomycetes</taxon>
        <taxon>Xylariomycetidae</taxon>
        <taxon>Amphisphaeriales</taxon>
        <taxon>Apiosporaceae</taxon>
        <taxon>Apiospora</taxon>
    </lineage>
</organism>
<keyword evidence="5" id="KW-0539">Nucleus</keyword>
<protein>
    <recommendedName>
        <fullName evidence="7">Zn(2)-C6 fungal-type domain-containing protein</fullName>
    </recommendedName>
</protein>
<dbReference type="PANTHER" id="PTHR47660:SF2">
    <property type="entry name" value="TRANSCRIPTION FACTOR WITH C2H2 AND ZN(2)-CYS(6) DNA BINDING DOMAIN (EUROFUNG)"/>
    <property type="match status" value="1"/>
</dbReference>
<feature type="domain" description="Zn(2)-C6 fungal-type" evidence="7">
    <location>
        <begin position="64"/>
        <end position="93"/>
    </location>
</feature>
<dbReference type="SMART" id="SM00066">
    <property type="entry name" value="GAL4"/>
    <property type="match status" value="1"/>
</dbReference>